<sequence length="299" mass="33347">MVEEFALMRRVWGQSLEPTLSQRTLGIGNHPYRWFTHLVFIRLGTVRLGTGDAAEILQGPCLILLPSSELVRLRLSAGSCGHVIGAAMDIIGDAIGDYPESQPIRLFIATTTIMTALLPQQASALEQQMRGLIEELNRDGQPSHMVVSAYLRLLINWVWRHTMPAGPAASLSSGGAAPILHQFRQLVEADYRHHRPVADYAARLGISTDRLHALCRKHLGRAPIELVHERLAQEGRIRLERSDSSARDISEALGFRDPAHFSHFFKRKTGLSPAAYRRMVRQSSANPGLGTNMDYHDWP</sequence>
<dbReference type="Gene3D" id="1.10.10.60">
    <property type="entry name" value="Homeodomain-like"/>
    <property type="match status" value="1"/>
</dbReference>
<proteinExistence type="predicted"/>
<dbReference type="GO" id="GO:0003700">
    <property type="term" value="F:DNA-binding transcription factor activity"/>
    <property type="evidence" value="ECO:0007669"/>
    <property type="project" value="InterPro"/>
</dbReference>
<gene>
    <name evidence="5" type="ORF">DXT89_12185</name>
</gene>
<dbReference type="GeneID" id="60680279"/>
<dbReference type="RefSeq" id="WP_060716254.1">
    <property type="nucleotide sequence ID" value="NZ_CP055266.1"/>
</dbReference>
<dbReference type="Pfam" id="PF12833">
    <property type="entry name" value="HTH_18"/>
    <property type="match status" value="1"/>
</dbReference>
<dbReference type="InterPro" id="IPR009057">
    <property type="entry name" value="Homeodomain-like_sf"/>
</dbReference>
<dbReference type="GO" id="GO:0043565">
    <property type="term" value="F:sequence-specific DNA binding"/>
    <property type="evidence" value="ECO:0007669"/>
    <property type="project" value="InterPro"/>
</dbReference>
<evidence type="ECO:0000313" key="6">
    <source>
        <dbReference type="Proteomes" id="UP000436911"/>
    </source>
</evidence>
<protein>
    <submittedName>
        <fullName evidence="5">Helix-turn-helix domain-containing protein</fullName>
    </submittedName>
</protein>
<dbReference type="PANTHER" id="PTHR43280:SF32">
    <property type="entry name" value="TRANSCRIPTIONAL REGULATORY PROTEIN"/>
    <property type="match status" value="1"/>
</dbReference>
<dbReference type="SMART" id="SM00342">
    <property type="entry name" value="HTH_ARAC"/>
    <property type="match status" value="1"/>
</dbReference>
<dbReference type="InterPro" id="IPR018060">
    <property type="entry name" value="HTH_AraC"/>
</dbReference>
<evidence type="ECO:0000256" key="2">
    <source>
        <dbReference type="ARBA" id="ARBA00023125"/>
    </source>
</evidence>
<keyword evidence="1" id="KW-0805">Transcription regulation</keyword>
<keyword evidence="3" id="KW-0804">Transcription</keyword>
<evidence type="ECO:0000256" key="3">
    <source>
        <dbReference type="ARBA" id="ARBA00023163"/>
    </source>
</evidence>
<dbReference type="EMBL" id="QUSG01000005">
    <property type="protein sequence ID" value="KAA3528004.1"/>
    <property type="molecule type" value="Genomic_DNA"/>
</dbReference>
<dbReference type="OrthoDB" id="9814125at2"/>
<reference evidence="5 6" key="1">
    <citation type="submission" date="2018-08" db="EMBL/GenBank/DDBJ databases">
        <title>Genome sequencing of Agrobacterium vitis strain ICMP 10754.</title>
        <authorList>
            <person name="Visnovsky S.B."/>
            <person name="Pitman A.R."/>
        </authorList>
    </citation>
    <scope>NUCLEOTIDE SEQUENCE [LARGE SCALE GENOMIC DNA]</scope>
    <source>
        <strain evidence="5 6">ICMP 10754</strain>
    </source>
</reference>
<organism evidence="5 6">
    <name type="scientific">Agrobacterium vitis</name>
    <name type="common">Rhizobium vitis</name>
    <dbReference type="NCBI Taxonomy" id="373"/>
    <lineage>
        <taxon>Bacteria</taxon>
        <taxon>Pseudomonadati</taxon>
        <taxon>Pseudomonadota</taxon>
        <taxon>Alphaproteobacteria</taxon>
        <taxon>Hyphomicrobiales</taxon>
        <taxon>Rhizobiaceae</taxon>
        <taxon>Rhizobium/Agrobacterium group</taxon>
        <taxon>Agrobacterium</taxon>
    </lineage>
</organism>
<evidence type="ECO:0000256" key="1">
    <source>
        <dbReference type="ARBA" id="ARBA00023015"/>
    </source>
</evidence>
<evidence type="ECO:0000313" key="5">
    <source>
        <dbReference type="EMBL" id="KAA3528004.1"/>
    </source>
</evidence>
<accession>A0A368P1G9</accession>
<name>A0A368P1G9_AGRVI</name>
<dbReference type="AlphaFoldDB" id="A0A368P1G9"/>
<dbReference type="PANTHER" id="PTHR43280">
    <property type="entry name" value="ARAC-FAMILY TRANSCRIPTIONAL REGULATOR"/>
    <property type="match status" value="1"/>
</dbReference>
<dbReference type="SUPFAM" id="SSF46689">
    <property type="entry name" value="Homeodomain-like"/>
    <property type="match status" value="1"/>
</dbReference>
<comment type="caution">
    <text evidence="5">The sequence shown here is derived from an EMBL/GenBank/DDBJ whole genome shotgun (WGS) entry which is preliminary data.</text>
</comment>
<evidence type="ECO:0000259" key="4">
    <source>
        <dbReference type="PROSITE" id="PS01124"/>
    </source>
</evidence>
<feature type="domain" description="HTH araC/xylS-type" evidence="4">
    <location>
        <begin position="181"/>
        <end position="279"/>
    </location>
</feature>
<keyword evidence="2" id="KW-0238">DNA-binding</keyword>
<dbReference type="PROSITE" id="PS01124">
    <property type="entry name" value="HTH_ARAC_FAMILY_2"/>
    <property type="match status" value="1"/>
</dbReference>
<dbReference type="Proteomes" id="UP000436911">
    <property type="component" value="Unassembled WGS sequence"/>
</dbReference>